<reference evidence="6" key="2">
    <citation type="journal article" date="2014" name="ISME J.">
        <title>Microbial stratification in low pH oxic and suboxic macroscopic growths along an acid mine drainage.</title>
        <authorList>
            <person name="Mendez-Garcia C."/>
            <person name="Mesa V."/>
            <person name="Sprenger R.R."/>
            <person name="Richter M."/>
            <person name="Diez M.S."/>
            <person name="Solano J."/>
            <person name="Bargiela R."/>
            <person name="Golyshina O.V."/>
            <person name="Manteca A."/>
            <person name="Ramos J.L."/>
            <person name="Gallego J.R."/>
            <person name="Llorente I."/>
            <person name="Martins Dos Santos V.A."/>
            <person name="Jensen O.N."/>
            <person name="Pelaez A.I."/>
            <person name="Sanchez J."/>
            <person name="Ferrer M."/>
        </authorList>
    </citation>
    <scope>NUCLEOTIDE SEQUENCE</scope>
</reference>
<accession>T1CDX3</accession>
<keyword evidence="6" id="KW-0675">Receptor</keyword>
<dbReference type="GO" id="GO:0016020">
    <property type="term" value="C:membrane"/>
    <property type="evidence" value="ECO:0007669"/>
    <property type="project" value="UniProtKB-SubCell"/>
</dbReference>
<keyword evidence="4" id="KW-0472">Membrane</keyword>
<name>T1CDX3_9ZZZZ</name>
<dbReference type="SUPFAM" id="SSF53822">
    <property type="entry name" value="Periplasmic binding protein-like I"/>
    <property type="match status" value="1"/>
</dbReference>
<dbReference type="InterPro" id="IPR001828">
    <property type="entry name" value="ANF_lig-bd_rcpt"/>
</dbReference>
<dbReference type="AlphaFoldDB" id="T1CDX3"/>
<evidence type="ECO:0000259" key="5">
    <source>
        <dbReference type="Pfam" id="PF01094"/>
    </source>
</evidence>
<protein>
    <submittedName>
        <fullName evidence="6">Extracellular ligand-binding receptor</fullName>
    </submittedName>
</protein>
<feature type="domain" description="Receptor ligand binding region" evidence="5">
    <location>
        <begin position="19"/>
        <end position="116"/>
    </location>
</feature>
<gene>
    <name evidence="6" type="ORF">B1A_00634</name>
</gene>
<dbReference type="InterPro" id="IPR028082">
    <property type="entry name" value="Peripla_BP_I"/>
</dbReference>
<reference evidence="6" key="1">
    <citation type="submission" date="2013-08" db="EMBL/GenBank/DDBJ databases">
        <authorList>
            <person name="Mendez C."/>
            <person name="Richter M."/>
            <person name="Ferrer M."/>
            <person name="Sanchez J."/>
        </authorList>
    </citation>
    <scope>NUCLEOTIDE SEQUENCE</scope>
</reference>
<proteinExistence type="predicted"/>
<keyword evidence="2" id="KW-0812">Transmembrane</keyword>
<comment type="caution">
    <text evidence="6">The sequence shown here is derived from an EMBL/GenBank/DDBJ whole genome shotgun (WGS) entry which is preliminary data.</text>
</comment>
<evidence type="ECO:0000256" key="1">
    <source>
        <dbReference type="ARBA" id="ARBA00004370"/>
    </source>
</evidence>
<keyword evidence="3" id="KW-1133">Transmembrane helix</keyword>
<evidence type="ECO:0000256" key="4">
    <source>
        <dbReference type="ARBA" id="ARBA00023136"/>
    </source>
</evidence>
<evidence type="ECO:0000256" key="2">
    <source>
        <dbReference type="ARBA" id="ARBA00022692"/>
    </source>
</evidence>
<evidence type="ECO:0000256" key="3">
    <source>
        <dbReference type="ARBA" id="ARBA00022989"/>
    </source>
</evidence>
<dbReference type="Gene3D" id="3.40.50.2300">
    <property type="match status" value="1"/>
</dbReference>
<evidence type="ECO:0000313" key="6">
    <source>
        <dbReference type="EMBL" id="EQD80682.1"/>
    </source>
</evidence>
<organism evidence="6">
    <name type="scientific">mine drainage metagenome</name>
    <dbReference type="NCBI Taxonomy" id="410659"/>
    <lineage>
        <taxon>unclassified sequences</taxon>
        <taxon>metagenomes</taxon>
        <taxon>ecological metagenomes</taxon>
    </lineage>
</organism>
<sequence>MVFTNNSQDNNPASKIFTTWYQKLYHTSLAAVAAPQAYDAVIAAALAMEAAHSFKGPAVNAKISYVSNPPGTPVYSFAQGVALLKQGKKINYEGVGSTVDFNAHHSVTGPFGVYKFTKRGTIVPVANVTSIMLENFTK</sequence>
<dbReference type="Pfam" id="PF01094">
    <property type="entry name" value="ANF_receptor"/>
    <property type="match status" value="1"/>
</dbReference>
<comment type="subcellular location">
    <subcellularLocation>
        <location evidence="1">Membrane</location>
    </subcellularLocation>
</comment>
<dbReference type="EMBL" id="AUZX01000480">
    <property type="protein sequence ID" value="EQD80682.1"/>
    <property type="molecule type" value="Genomic_DNA"/>
</dbReference>